<dbReference type="InterPro" id="IPR036736">
    <property type="entry name" value="ACP-like_sf"/>
</dbReference>
<gene>
    <name evidence="1" type="ORF">ACFFR3_35165</name>
</gene>
<proteinExistence type="predicted"/>
<evidence type="ECO:0000313" key="1">
    <source>
        <dbReference type="EMBL" id="MFB9474763.1"/>
    </source>
</evidence>
<accession>A0ABV5NWR6</accession>
<comment type="caution">
    <text evidence="1">The sequence shown here is derived from an EMBL/GenBank/DDBJ whole genome shotgun (WGS) entry which is preliminary data.</text>
</comment>
<name>A0ABV5NWR6_9ACTN</name>
<keyword evidence="2" id="KW-1185">Reference proteome</keyword>
<dbReference type="Proteomes" id="UP001589568">
    <property type="component" value="Unassembled WGS sequence"/>
</dbReference>
<organism evidence="1 2">
    <name type="scientific">Nonomuraea salmonea</name>
    <dbReference type="NCBI Taxonomy" id="46181"/>
    <lineage>
        <taxon>Bacteria</taxon>
        <taxon>Bacillati</taxon>
        <taxon>Actinomycetota</taxon>
        <taxon>Actinomycetes</taxon>
        <taxon>Streptosporangiales</taxon>
        <taxon>Streptosporangiaceae</taxon>
        <taxon>Nonomuraea</taxon>
    </lineage>
</organism>
<protein>
    <recommendedName>
        <fullName evidence="3">Acyl carrier protein</fullName>
    </recommendedName>
</protein>
<dbReference type="Gene3D" id="1.10.1200.10">
    <property type="entry name" value="ACP-like"/>
    <property type="match status" value="1"/>
</dbReference>
<dbReference type="SUPFAM" id="SSF47336">
    <property type="entry name" value="ACP-like"/>
    <property type="match status" value="1"/>
</dbReference>
<reference evidence="1 2" key="1">
    <citation type="submission" date="2024-09" db="EMBL/GenBank/DDBJ databases">
        <authorList>
            <person name="Sun Q."/>
            <person name="Mori K."/>
        </authorList>
    </citation>
    <scope>NUCLEOTIDE SEQUENCE [LARGE SCALE GENOMIC DNA]</scope>
    <source>
        <strain evidence="1 2">JCM 3324</strain>
    </source>
</reference>
<evidence type="ECO:0000313" key="2">
    <source>
        <dbReference type="Proteomes" id="UP001589568"/>
    </source>
</evidence>
<sequence length="80" mass="8815">MVVEFLALLQDRDPGELRMELESAGQELPVDSILVVEILTRVEARYGIAIRADAEAARSTRSVYTFAGTVLKAIKETHPS</sequence>
<dbReference type="EMBL" id="JBHMCF010000040">
    <property type="protein sequence ID" value="MFB9474763.1"/>
    <property type="molecule type" value="Genomic_DNA"/>
</dbReference>
<dbReference type="RefSeq" id="WP_345394057.1">
    <property type="nucleotide sequence ID" value="NZ_BAAAXS010000001.1"/>
</dbReference>
<evidence type="ECO:0008006" key="3">
    <source>
        <dbReference type="Google" id="ProtNLM"/>
    </source>
</evidence>